<dbReference type="Gene3D" id="1.10.1040.10">
    <property type="entry name" value="N-(1-d-carboxylethyl)-l-norvaline Dehydrogenase, domain 2"/>
    <property type="match status" value="1"/>
</dbReference>
<dbReference type="RefSeq" id="WP_185001073.1">
    <property type="nucleotide sequence ID" value="NZ_BAAAUI010000033.1"/>
</dbReference>
<accession>A0A7W7FQJ7</accession>
<dbReference type="AlphaFoldDB" id="A0A7W7FQJ7"/>
<keyword evidence="3" id="KW-0732">Signal</keyword>
<dbReference type="PIRSF" id="PIRSF000103">
    <property type="entry name" value="HIBADH"/>
    <property type="match status" value="1"/>
</dbReference>
<evidence type="ECO:0000313" key="7">
    <source>
        <dbReference type="Proteomes" id="UP000533598"/>
    </source>
</evidence>
<dbReference type="PANTHER" id="PTHR43580:SF2">
    <property type="entry name" value="CYTOKINE-LIKE NUCLEAR FACTOR N-PAC"/>
    <property type="match status" value="1"/>
</dbReference>
<dbReference type="SUPFAM" id="SSF51735">
    <property type="entry name" value="NAD(P)-binding Rossmann-fold domains"/>
    <property type="match status" value="1"/>
</dbReference>
<dbReference type="GO" id="GO:0140673">
    <property type="term" value="P:transcription elongation-coupled chromatin remodeling"/>
    <property type="evidence" value="ECO:0007669"/>
    <property type="project" value="TreeGrafter"/>
</dbReference>
<comment type="similarity">
    <text evidence="1">Belongs to the HIBADH-related family.</text>
</comment>
<dbReference type="GO" id="GO:0031491">
    <property type="term" value="F:nucleosome binding"/>
    <property type="evidence" value="ECO:0007669"/>
    <property type="project" value="TreeGrafter"/>
</dbReference>
<dbReference type="InterPro" id="IPR015815">
    <property type="entry name" value="HIBADH-related"/>
</dbReference>
<feature type="chain" id="PRO_5030948777" evidence="3">
    <location>
        <begin position="21"/>
        <end position="285"/>
    </location>
</feature>
<evidence type="ECO:0000259" key="4">
    <source>
        <dbReference type="Pfam" id="PF03446"/>
    </source>
</evidence>
<dbReference type="Pfam" id="PF21761">
    <property type="entry name" value="RedAm-like_C"/>
    <property type="match status" value="1"/>
</dbReference>
<evidence type="ECO:0000256" key="2">
    <source>
        <dbReference type="ARBA" id="ARBA00023002"/>
    </source>
</evidence>
<evidence type="ECO:0000256" key="1">
    <source>
        <dbReference type="ARBA" id="ARBA00009080"/>
    </source>
</evidence>
<dbReference type="GO" id="GO:0000785">
    <property type="term" value="C:chromatin"/>
    <property type="evidence" value="ECO:0007669"/>
    <property type="project" value="TreeGrafter"/>
</dbReference>
<dbReference type="GO" id="GO:0050661">
    <property type="term" value="F:NADP binding"/>
    <property type="evidence" value="ECO:0007669"/>
    <property type="project" value="InterPro"/>
</dbReference>
<keyword evidence="7" id="KW-1185">Reference proteome</keyword>
<dbReference type="GO" id="GO:0003677">
    <property type="term" value="F:DNA binding"/>
    <property type="evidence" value="ECO:0007669"/>
    <property type="project" value="TreeGrafter"/>
</dbReference>
<dbReference type="InterPro" id="IPR013328">
    <property type="entry name" value="6PGD_dom2"/>
</dbReference>
<evidence type="ECO:0000256" key="3">
    <source>
        <dbReference type="SAM" id="SignalP"/>
    </source>
</evidence>
<name>A0A7W7FQJ7_9PSEU</name>
<dbReference type="PANTHER" id="PTHR43580">
    <property type="entry name" value="OXIDOREDUCTASE GLYR1-RELATED"/>
    <property type="match status" value="1"/>
</dbReference>
<protein>
    <submittedName>
        <fullName evidence="6">3-hydroxyisobutyrate dehydrogenase-like beta-hydroxyacid dehydrogenase</fullName>
    </submittedName>
</protein>
<organism evidence="6 7">
    <name type="scientific">Crossiella cryophila</name>
    <dbReference type="NCBI Taxonomy" id="43355"/>
    <lineage>
        <taxon>Bacteria</taxon>
        <taxon>Bacillati</taxon>
        <taxon>Actinomycetota</taxon>
        <taxon>Actinomycetes</taxon>
        <taxon>Pseudonocardiales</taxon>
        <taxon>Pseudonocardiaceae</taxon>
        <taxon>Crossiella</taxon>
    </lineage>
</organism>
<reference evidence="6 7" key="1">
    <citation type="submission" date="2020-08" db="EMBL/GenBank/DDBJ databases">
        <title>Sequencing the genomes of 1000 actinobacteria strains.</title>
        <authorList>
            <person name="Klenk H.-P."/>
        </authorList>
    </citation>
    <scope>NUCLEOTIDE SEQUENCE [LARGE SCALE GENOMIC DNA]</scope>
    <source>
        <strain evidence="6 7">DSM 44230</strain>
    </source>
</reference>
<dbReference type="Proteomes" id="UP000533598">
    <property type="component" value="Unassembled WGS sequence"/>
</dbReference>
<gene>
    <name evidence="6" type="ORF">HNR67_001154</name>
</gene>
<feature type="domain" description="6-phosphogluconate dehydrogenase NADP-binding" evidence="4">
    <location>
        <begin position="7"/>
        <end position="153"/>
    </location>
</feature>
<proteinExistence type="inferred from homology"/>
<dbReference type="EMBL" id="JACHMH010000001">
    <property type="protein sequence ID" value="MBB4675036.1"/>
    <property type="molecule type" value="Genomic_DNA"/>
</dbReference>
<dbReference type="InterPro" id="IPR036291">
    <property type="entry name" value="NAD(P)-bd_dom_sf"/>
</dbReference>
<dbReference type="InterPro" id="IPR006115">
    <property type="entry name" value="6PGDH_NADP-bd"/>
</dbReference>
<keyword evidence="2" id="KW-0560">Oxidoreductase</keyword>
<feature type="domain" description="NADPH-dependent reductive aminase-like C-terminal" evidence="5">
    <location>
        <begin position="160"/>
        <end position="285"/>
    </location>
</feature>
<sequence>MTNPTSVAVLGLGNMGTALAAAFLTAGHPTTVWNRTASKAEPLAAQGAAVAATVAEAIAAAEVTVICLSVYDTVLARLDGVDLHGKAIVNLTNGTPRQAREASAALTARGASYVDGGIMAIPEMIGQPSALLFYSGATETFQAHRELLDLLGPARFLGADPGLASLYDLALLSGMYGTFAGAFHAIALAGTEGVPAVEITELVVPWVTAMAAVLPSMAAEIDKGEFLGEESSLQVNKDGLDNILTASWQQGISADLLAPFHTLIARKLATTDGSVSVNSIMELLK</sequence>
<dbReference type="Pfam" id="PF03446">
    <property type="entry name" value="NAD_binding_2"/>
    <property type="match status" value="1"/>
</dbReference>
<dbReference type="InterPro" id="IPR048666">
    <property type="entry name" value="RedAm-like_C"/>
</dbReference>
<feature type="signal peptide" evidence="3">
    <location>
        <begin position="1"/>
        <end position="20"/>
    </location>
</feature>
<dbReference type="GO" id="GO:0016491">
    <property type="term" value="F:oxidoreductase activity"/>
    <property type="evidence" value="ECO:0007669"/>
    <property type="project" value="UniProtKB-KW"/>
</dbReference>
<dbReference type="Gene3D" id="3.40.50.720">
    <property type="entry name" value="NAD(P)-binding Rossmann-like Domain"/>
    <property type="match status" value="1"/>
</dbReference>
<evidence type="ECO:0000259" key="5">
    <source>
        <dbReference type="Pfam" id="PF21761"/>
    </source>
</evidence>
<dbReference type="InterPro" id="IPR051265">
    <property type="entry name" value="HIBADH-related_NP60_sf"/>
</dbReference>
<evidence type="ECO:0000313" key="6">
    <source>
        <dbReference type="EMBL" id="MBB4675036.1"/>
    </source>
</evidence>
<comment type="caution">
    <text evidence="6">The sequence shown here is derived from an EMBL/GenBank/DDBJ whole genome shotgun (WGS) entry which is preliminary data.</text>
</comment>